<keyword evidence="1" id="KW-1133">Transmembrane helix</keyword>
<evidence type="ECO:0000313" key="4">
    <source>
        <dbReference type="Proteomes" id="UP001221142"/>
    </source>
</evidence>
<keyword evidence="1" id="KW-0472">Membrane</keyword>
<feature type="transmembrane region" description="Helical" evidence="1">
    <location>
        <begin position="14"/>
        <end position="35"/>
    </location>
</feature>
<dbReference type="EMBL" id="JARKIF010000032">
    <property type="protein sequence ID" value="KAJ7611785.1"/>
    <property type="molecule type" value="Genomic_DNA"/>
</dbReference>
<keyword evidence="1" id="KW-0812">Transmembrane</keyword>
<feature type="transmembrane region" description="Helical" evidence="1">
    <location>
        <begin position="156"/>
        <end position="179"/>
    </location>
</feature>
<dbReference type="Proteomes" id="UP001221142">
    <property type="component" value="Unassembled WGS sequence"/>
</dbReference>
<feature type="transmembrane region" description="Helical" evidence="1">
    <location>
        <begin position="215"/>
        <end position="235"/>
    </location>
</feature>
<name>A0AAD7B6X4_9AGAR</name>
<feature type="transmembrane region" description="Helical" evidence="1">
    <location>
        <begin position="115"/>
        <end position="136"/>
    </location>
</feature>
<dbReference type="PANTHER" id="PTHR40465:SF1">
    <property type="entry name" value="DUF6534 DOMAIN-CONTAINING PROTEIN"/>
    <property type="match status" value="1"/>
</dbReference>
<organism evidence="3 4">
    <name type="scientific">Roridomyces roridus</name>
    <dbReference type="NCBI Taxonomy" id="1738132"/>
    <lineage>
        <taxon>Eukaryota</taxon>
        <taxon>Fungi</taxon>
        <taxon>Dikarya</taxon>
        <taxon>Basidiomycota</taxon>
        <taxon>Agaricomycotina</taxon>
        <taxon>Agaricomycetes</taxon>
        <taxon>Agaricomycetidae</taxon>
        <taxon>Agaricales</taxon>
        <taxon>Marasmiineae</taxon>
        <taxon>Mycenaceae</taxon>
        <taxon>Roridomyces</taxon>
    </lineage>
</organism>
<feature type="transmembrane region" description="Helical" evidence="1">
    <location>
        <begin position="47"/>
        <end position="68"/>
    </location>
</feature>
<dbReference type="PANTHER" id="PTHR40465">
    <property type="entry name" value="CHROMOSOME 1, WHOLE GENOME SHOTGUN SEQUENCE"/>
    <property type="match status" value="1"/>
</dbReference>
<comment type="caution">
    <text evidence="3">The sequence shown here is derived from an EMBL/GenBank/DDBJ whole genome shotgun (WGS) entry which is preliminary data.</text>
</comment>
<proteinExistence type="predicted"/>
<accession>A0AAD7B6X4</accession>
<dbReference type="InterPro" id="IPR045339">
    <property type="entry name" value="DUF6534"/>
</dbReference>
<keyword evidence="4" id="KW-1185">Reference proteome</keyword>
<reference evidence="3" key="1">
    <citation type="submission" date="2023-03" db="EMBL/GenBank/DDBJ databases">
        <title>Massive genome expansion in bonnet fungi (Mycena s.s.) driven by repeated elements and novel gene families across ecological guilds.</title>
        <authorList>
            <consortium name="Lawrence Berkeley National Laboratory"/>
            <person name="Harder C.B."/>
            <person name="Miyauchi S."/>
            <person name="Viragh M."/>
            <person name="Kuo A."/>
            <person name="Thoen E."/>
            <person name="Andreopoulos B."/>
            <person name="Lu D."/>
            <person name="Skrede I."/>
            <person name="Drula E."/>
            <person name="Henrissat B."/>
            <person name="Morin E."/>
            <person name="Kohler A."/>
            <person name="Barry K."/>
            <person name="LaButti K."/>
            <person name="Morin E."/>
            <person name="Salamov A."/>
            <person name="Lipzen A."/>
            <person name="Mereny Z."/>
            <person name="Hegedus B."/>
            <person name="Baldrian P."/>
            <person name="Stursova M."/>
            <person name="Weitz H."/>
            <person name="Taylor A."/>
            <person name="Grigoriev I.V."/>
            <person name="Nagy L.G."/>
            <person name="Martin F."/>
            <person name="Kauserud H."/>
        </authorList>
    </citation>
    <scope>NUCLEOTIDE SEQUENCE</scope>
    <source>
        <strain evidence="3">9284</strain>
    </source>
</reference>
<feature type="transmembrane region" description="Helical" evidence="1">
    <location>
        <begin position="88"/>
        <end position="108"/>
    </location>
</feature>
<feature type="transmembrane region" description="Helical" evidence="1">
    <location>
        <begin position="191"/>
        <end position="209"/>
    </location>
</feature>
<protein>
    <recommendedName>
        <fullName evidence="2">DUF6534 domain-containing protein</fullName>
    </recommendedName>
</protein>
<sequence length="281" mass="31542">MEVSRLLATMHMEIGLTLVSTALFGVIITQAYTYYGRFPADVRAIKAMVAFVMCCEVVTTLSTAHWLYVYTISANQLGKTPWSSEVLLIIISCGAACVQIFFASQIYFKFSQHRYIFIPALCTLLSLLRVTGNFIILQTHILDHENAIMNSKWGLLLFDADWCVAALNDLIIAGTLVYLSWRQQRDNGHDKIIECTSLAGIISLVLFLSNRHGWIWFPWWIIHGKLSAISLLASLNSRQTSLRAMDYCPLLKSVDNTTRRFDDIPPAIVAKIVGTSKGSEL</sequence>
<dbReference type="AlphaFoldDB" id="A0AAD7B6X4"/>
<gene>
    <name evidence="3" type="ORF">FB45DRAFT_317013</name>
</gene>
<evidence type="ECO:0000313" key="3">
    <source>
        <dbReference type="EMBL" id="KAJ7611785.1"/>
    </source>
</evidence>
<evidence type="ECO:0000256" key="1">
    <source>
        <dbReference type="SAM" id="Phobius"/>
    </source>
</evidence>
<dbReference type="Pfam" id="PF20152">
    <property type="entry name" value="DUF6534"/>
    <property type="match status" value="1"/>
</dbReference>
<evidence type="ECO:0000259" key="2">
    <source>
        <dbReference type="Pfam" id="PF20152"/>
    </source>
</evidence>
<feature type="domain" description="DUF6534" evidence="2">
    <location>
        <begin position="166"/>
        <end position="239"/>
    </location>
</feature>